<name>A0A5C4TGQ1_9BACL</name>
<dbReference type="InterPro" id="IPR011256">
    <property type="entry name" value="Reg_factor_effector_dom_sf"/>
</dbReference>
<protein>
    <submittedName>
        <fullName evidence="1">Uncharacterized protein</fullName>
    </submittedName>
</protein>
<dbReference type="EMBL" id="VDCQ01000001">
    <property type="protein sequence ID" value="TNJ68324.1"/>
    <property type="molecule type" value="Genomic_DNA"/>
</dbReference>
<accession>A0A5C4TGQ1</accession>
<dbReference type="Proteomes" id="UP000307943">
    <property type="component" value="Unassembled WGS sequence"/>
</dbReference>
<organism evidence="1 2">
    <name type="scientific">Paenibacillus hemerocallicola</name>
    <dbReference type="NCBI Taxonomy" id="1172614"/>
    <lineage>
        <taxon>Bacteria</taxon>
        <taxon>Bacillati</taxon>
        <taxon>Bacillota</taxon>
        <taxon>Bacilli</taxon>
        <taxon>Bacillales</taxon>
        <taxon>Paenibacillaceae</taxon>
        <taxon>Paenibacillus</taxon>
    </lineage>
</organism>
<evidence type="ECO:0000313" key="2">
    <source>
        <dbReference type="Proteomes" id="UP000307943"/>
    </source>
</evidence>
<comment type="caution">
    <text evidence="1">The sequence shown here is derived from an EMBL/GenBank/DDBJ whole genome shotgun (WGS) entry which is preliminary data.</text>
</comment>
<evidence type="ECO:0000313" key="1">
    <source>
        <dbReference type="EMBL" id="TNJ68324.1"/>
    </source>
</evidence>
<gene>
    <name evidence="1" type="ORF">FE784_01310</name>
</gene>
<dbReference type="AlphaFoldDB" id="A0A5C4TGQ1"/>
<sequence>MSRQSLTGFVREPIVRWARVLNMPQHYGEEPVHAKARLDQNVQSVLQRSDKTGVRRACVQMMHIGPSETEPDTVKRIEAFMDNQGLVYNGLHHEIYICDPRKADPSVMKTILRFPVANRE</sequence>
<dbReference type="Gene3D" id="3.20.80.10">
    <property type="entry name" value="Regulatory factor, effector binding domain"/>
    <property type="match status" value="1"/>
</dbReference>
<proteinExistence type="predicted"/>
<keyword evidence="2" id="KW-1185">Reference proteome</keyword>
<reference evidence="1 2" key="1">
    <citation type="submission" date="2019-05" db="EMBL/GenBank/DDBJ databases">
        <title>We sequenced the genome of Paenibacillus hemerocallicola KCTC 33185 for further insight into its adaptation and study the phylogeny of Paenibacillus.</title>
        <authorList>
            <person name="Narsing Rao M.P."/>
        </authorList>
    </citation>
    <scope>NUCLEOTIDE SEQUENCE [LARGE SCALE GENOMIC DNA]</scope>
    <source>
        <strain evidence="1 2">KCTC 33185</strain>
    </source>
</reference>
<dbReference type="OrthoDB" id="4772335at2"/>